<evidence type="ECO:0000256" key="4">
    <source>
        <dbReference type="SAM" id="Phobius"/>
    </source>
</evidence>
<feature type="domain" description="PAS" evidence="6">
    <location>
        <begin position="193"/>
        <end position="229"/>
    </location>
</feature>
<comment type="catalytic activity">
    <reaction evidence="1">
        <text>ATP + protein L-histidine = ADP + protein N-phospho-L-histidine.</text>
        <dbReference type="EC" id="2.7.13.3"/>
    </reaction>
</comment>
<feature type="transmembrane region" description="Helical" evidence="4">
    <location>
        <begin position="23"/>
        <end position="42"/>
    </location>
</feature>
<keyword evidence="3" id="KW-0597">Phosphoprotein</keyword>
<dbReference type="EMBL" id="JABCSC020000002">
    <property type="protein sequence ID" value="NSL55562.1"/>
    <property type="molecule type" value="Genomic_DNA"/>
</dbReference>
<proteinExistence type="predicted"/>
<dbReference type="Gene3D" id="1.10.287.130">
    <property type="match status" value="1"/>
</dbReference>
<dbReference type="SUPFAM" id="SSF55785">
    <property type="entry name" value="PYP-like sensor domain (PAS domain)"/>
    <property type="match status" value="1"/>
</dbReference>
<dbReference type="InterPro" id="IPR000014">
    <property type="entry name" value="PAS"/>
</dbReference>
<dbReference type="SMART" id="SM00388">
    <property type="entry name" value="HisKA"/>
    <property type="match status" value="1"/>
</dbReference>
<dbReference type="InterPro" id="IPR036097">
    <property type="entry name" value="HisK_dim/P_sf"/>
</dbReference>
<feature type="transmembrane region" description="Helical" evidence="4">
    <location>
        <begin position="155"/>
        <end position="173"/>
    </location>
</feature>
<evidence type="ECO:0000256" key="2">
    <source>
        <dbReference type="ARBA" id="ARBA00012438"/>
    </source>
</evidence>
<dbReference type="PROSITE" id="PS50112">
    <property type="entry name" value="PAS"/>
    <property type="match status" value="1"/>
</dbReference>
<dbReference type="Pfam" id="PF13188">
    <property type="entry name" value="PAS_8"/>
    <property type="match status" value="1"/>
</dbReference>
<dbReference type="Pfam" id="PF25323">
    <property type="entry name" value="6TM_PilS"/>
    <property type="match status" value="1"/>
</dbReference>
<feature type="transmembrane region" description="Helical" evidence="4">
    <location>
        <begin position="116"/>
        <end position="135"/>
    </location>
</feature>
<dbReference type="SMART" id="SM00387">
    <property type="entry name" value="HATPase_c"/>
    <property type="match status" value="1"/>
</dbReference>
<sequence length="519" mass="56975">MTAVLTGFEAPDARAVSIRYFNLYRIVVASAFAIFGGVLSFGQKAPDVFIVAVVAYWVMAFTFFLLHAGSPHYGERTLGLQAALDIIVLAMFMYASGGYRSGVPFLMMTSIAGSGLIGQGRMVLGAASLATIAVLIDQAARMLSGERTTEDLPQAAIVCIGFFAVAIVARMLARRALANEALARERGLDLARQLRVNARIIEDMQEGVVVVDERGRIRQANPRAAELLGVRLDVGSALSACVPALEAGAVLHVETDFCVHIQNEQTGASLQVRRLATGEGADLLFYVEDTERVLARARQMKLAALGRLTANIAHEIRNPLSSISHAGELLLEEKRGEVQQRLVRIIHDNTARIERIVRDVLELGRRDRLTSERLELGQFCRTFLEEYALQHADVMTLVVLDVPQEVWVNFDRVHLYQILSNLLGNARRYCCGQPGSIHLNVQRLDEARGLFTIRDDGPGIPSEDRSKVFEPFFTSDPKGTGLGLYMARELAEANAADLSLLDAAGGAEFHLIVRRLHEQ</sequence>
<dbReference type="RefSeq" id="WP_170021938.1">
    <property type="nucleotide sequence ID" value="NZ_JABCSC020000002.1"/>
</dbReference>
<reference evidence="7 8" key="1">
    <citation type="submission" date="2020-06" db="EMBL/GenBank/DDBJ databases">
        <title>Draft genome of Uliginosibacterium sp. IMCC34675.</title>
        <authorList>
            <person name="Song J."/>
        </authorList>
    </citation>
    <scope>NUCLEOTIDE SEQUENCE [LARGE SCALE GENOMIC DNA]</scope>
    <source>
        <strain evidence="7 8">IMCC34675</strain>
    </source>
</reference>
<feature type="domain" description="Histidine kinase" evidence="5">
    <location>
        <begin position="311"/>
        <end position="517"/>
    </location>
</feature>
<dbReference type="PANTHER" id="PTHR43065:SF52">
    <property type="entry name" value="SENSOR PROTEIN KINASE PILS"/>
    <property type="match status" value="1"/>
</dbReference>
<evidence type="ECO:0000259" key="5">
    <source>
        <dbReference type="PROSITE" id="PS50109"/>
    </source>
</evidence>
<dbReference type="PRINTS" id="PR00344">
    <property type="entry name" value="BCTRLSENSOR"/>
</dbReference>
<keyword evidence="4" id="KW-1133">Transmembrane helix</keyword>
<dbReference type="InterPro" id="IPR005467">
    <property type="entry name" value="His_kinase_dom"/>
</dbReference>
<dbReference type="PROSITE" id="PS50109">
    <property type="entry name" value="HIS_KIN"/>
    <property type="match status" value="1"/>
</dbReference>
<organism evidence="7 8">
    <name type="scientific">Uliginosibacterium aquaticum</name>
    <dbReference type="NCBI Taxonomy" id="2731212"/>
    <lineage>
        <taxon>Bacteria</taxon>
        <taxon>Pseudomonadati</taxon>
        <taxon>Pseudomonadota</taxon>
        <taxon>Betaproteobacteria</taxon>
        <taxon>Rhodocyclales</taxon>
        <taxon>Zoogloeaceae</taxon>
        <taxon>Uliginosibacterium</taxon>
    </lineage>
</organism>
<dbReference type="InterPro" id="IPR035965">
    <property type="entry name" value="PAS-like_dom_sf"/>
</dbReference>
<comment type="caution">
    <text evidence="7">The sequence shown here is derived from an EMBL/GenBank/DDBJ whole genome shotgun (WGS) entry which is preliminary data.</text>
</comment>
<dbReference type="SUPFAM" id="SSF47384">
    <property type="entry name" value="Homodimeric domain of signal transducing histidine kinase"/>
    <property type="match status" value="1"/>
</dbReference>
<dbReference type="Proteomes" id="UP000778523">
    <property type="component" value="Unassembled WGS sequence"/>
</dbReference>
<evidence type="ECO:0000313" key="8">
    <source>
        <dbReference type="Proteomes" id="UP000778523"/>
    </source>
</evidence>
<dbReference type="Gene3D" id="3.30.450.20">
    <property type="entry name" value="PAS domain"/>
    <property type="match status" value="1"/>
</dbReference>
<dbReference type="InterPro" id="IPR003661">
    <property type="entry name" value="HisK_dim/P_dom"/>
</dbReference>
<dbReference type="SUPFAM" id="SSF55874">
    <property type="entry name" value="ATPase domain of HSP90 chaperone/DNA topoisomerase II/histidine kinase"/>
    <property type="match status" value="1"/>
</dbReference>
<protein>
    <recommendedName>
        <fullName evidence="2">histidine kinase</fullName>
        <ecNumber evidence="2">2.7.13.3</ecNumber>
    </recommendedName>
</protein>
<keyword evidence="4" id="KW-0472">Membrane</keyword>
<dbReference type="InterPro" id="IPR004358">
    <property type="entry name" value="Sig_transdc_His_kin-like_C"/>
</dbReference>
<keyword evidence="8" id="KW-1185">Reference proteome</keyword>
<evidence type="ECO:0000256" key="3">
    <source>
        <dbReference type="ARBA" id="ARBA00022553"/>
    </source>
</evidence>
<dbReference type="CDD" id="cd00082">
    <property type="entry name" value="HisKA"/>
    <property type="match status" value="1"/>
</dbReference>
<evidence type="ECO:0000313" key="7">
    <source>
        <dbReference type="EMBL" id="NSL55562.1"/>
    </source>
</evidence>
<accession>A0ABX2IGE8</accession>
<keyword evidence="4" id="KW-0812">Transmembrane</keyword>
<dbReference type="CDD" id="cd00075">
    <property type="entry name" value="HATPase"/>
    <property type="match status" value="1"/>
</dbReference>
<name>A0ABX2IGE8_9RHOO</name>
<feature type="transmembrane region" description="Helical" evidence="4">
    <location>
        <begin position="78"/>
        <end position="96"/>
    </location>
</feature>
<dbReference type="Pfam" id="PF00512">
    <property type="entry name" value="HisKA"/>
    <property type="match status" value="1"/>
</dbReference>
<evidence type="ECO:0000259" key="6">
    <source>
        <dbReference type="PROSITE" id="PS50112"/>
    </source>
</evidence>
<dbReference type="PANTHER" id="PTHR43065">
    <property type="entry name" value="SENSOR HISTIDINE KINASE"/>
    <property type="match status" value="1"/>
</dbReference>
<dbReference type="Gene3D" id="3.30.565.10">
    <property type="entry name" value="Histidine kinase-like ATPase, C-terminal domain"/>
    <property type="match status" value="1"/>
</dbReference>
<dbReference type="Pfam" id="PF02518">
    <property type="entry name" value="HATPase_c"/>
    <property type="match status" value="1"/>
</dbReference>
<gene>
    <name evidence="7" type="ORF">HJ583_011040</name>
</gene>
<dbReference type="InterPro" id="IPR003594">
    <property type="entry name" value="HATPase_dom"/>
</dbReference>
<evidence type="ECO:0000256" key="1">
    <source>
        <dbReference type="ARBA" id="ARBA00000085"/>
    </source>
</evidence>
<feature type="transmembrane region" description="Helical" evidence="4">
    <location>
        <begin position="48"/>
        <end position="66"/>
    </location>
</feature>
<dbReference type="InterPro" id="IPR036890">
    <property type="entry name" value="HATPase_C_sf"/>
</dbReference>
<dbReference type="EC" id="2.7.13.3" evidence="2"/>